<gene>
    <name evidence="2" type="ORF">CDEB00056_LOCUS21282</name>
</gene>
<sequence>MNTTATFTCDDYLLFDNTTSSPPEDAVNTRCTSPNADGTSTDCYIIAGEHCGCSDTARFVPLLTGVTLLDPTFGEVSEYECCYYDPSSIPYPPLNWTIPDCSAVPKKNTIQWALLSCILSVALILNALVLLWRSRVSISAKNAAAHVPTMGRGEDASSSLSSVVVVDIVSDGNGYTSPFRTEGRADRMDLRLKEHADVSETEYASAFAITNEQFHALETCHAPFRDAVLWIFCILFFVVGGFLIIIFEANRAKYQGLVAIDSGIGALCRQKKLSYAIIVGSFGGKHHAGSATVIRITLPAAHHQSHLNENWYHENYPNS</sequence>
<feature type="transmembrane region" description="Helical" evidence="1">
    <location>
        <begin position="227"/>
        <end position="247"/>
    </location>
</feature>
<keyword evidence="1" id="KW-0812">Transmembrane</keyword>
<name>A0A7S3QG22_9STRA</name>
<reference evidence="2" key="1">
    <citation type="submission" date="2021-01" db="EMBL/GenBank/DDBJ databases">
        <authorList>
            <person name="Corre E."/>
            <person name="Pelletier E."/>
            <person name="Niang G."/>
            <person name="Scheremetjew M."/>
            <person name="Finn R."/>
            <person name="Kale V."/>
            <person name="Holt S."/>
            <person name="Cochrane G."/>
            <person name="Meng A."/>
            <person name="Brown T."/>
            <person name="Cohen L."/>
        </authorList>
    </citation>
    <scope>NUCLEOTIDE SEQUENCE</scope>
    <source>
        <strain evidence="2">MM31A-1</strain>
    </source>
</reference>
<evidence type="ECO:0000313" key="2">
    <source>
        <dbReference type="EMBL" id="CAE0476429.1"/>
    </source>
</evidence>
<keyword evidence="1" id="KW-0472">Membrane</keyword>
<dbReference type="EMBL" id="HBIO01027710">
    <property type="protein sequence ID" value="CAE0476429.1"/>
    <property type="molecule type" value="Transcribed_RNA"/>
</dbReference>
<feature type="transmembrane region" description="Helical" evidence="1">
    <location>
        <begin position="112"/>
        <end position="132"/>
    </location>
</feature>
<evidence type="ECO:0000256" key="1">
    <source>
        <dbReference type="SAM" id="Phobius"/>
    </source>
</evidence>
<protein>
    <submittedName>
        <fullName evidence="2">Uncharacterized protein</fullName>
    </submittedName>
</protein>
<keyword evidence="1" id="KW-1133">Transmembrane helix</keyword>
<proteinExistence type="predicted"/>
<dbReference type="AlphaFoldDB" id="A0A7S3QG22"/>
<accession>A0A7S3QG22</accession>
<organism evidence="2">
    <name type="scientific">Chaetoceros debilis</name>
    <dbReference type="NCBI Taxonomy" id="122233"/>
    <lineage>
        <taxon>Eukaryota</taxon>
        <taxon>Sar</taxon>
        <taxon>Stramenopiles</taxon>
        <taxon>Ochrophyta</taxon>
        <taxon>Bacillariophyta</taxon>
        <taxon>Coscinodiscophyceae</taxon>
        <taxon>Chaetocerotophycidae</taxon>
        <taxon>Chaetocerotales</taxon>
        <taxon>Chaetocerotaceae</taxon>
        <taxon>Chaetoceros</taxon>
    </lineage>
</organism>